<sequence>MKNIVVLISGRGSNFKAVYETSAKEKWAEIWGIRIVGVISNRPDAAGLEFAQSVGIPTAVVDHKKYEDRESFERDLVKQIEAFRGDLVVLAGFMRVLTPYFVRQYPGRILNIHPALLPSFPGLHTHERALEAGVRIHGVTVHFVSDVLDGGEIIGQAAVPVLAGDTPDKLAERVLKKEHILYPRAIRLVACQKVRLEEGTVKMDLESSEQLAIF</sequence>
<comment type="similarity">
    <text evidence="4 6">Belongs to the GART family.</text>
</comment>
<evidence type="ECO:0000256" key="2">
    <source>
        <dbReference type="ARBA" id="ARBA00022679"/>
    </source>
</evidence>
<dbReference type="SUPFAM" id="SSF53328">
    <property type="entry name" value="Formyltransferase"/>
    <property type="match status" value="1"/>
</dbReference>
<dbReference type="InterPro" id="IPR002376">
    <property type="entry name" value="Formyl_transf_N"/>
</dbReference>
<dbReference type="GO" id="GO:0006189">
    <property type="term" value="P:'de novo' IMP biosynthetic process"/>
    <property type="evidence" value="ECO:0007669"/>
    <property type="project" value="UniProtKB-UniRule"/>
</dbReference>
<dbReference type="Proteomes" id="UP000214610">
    <property type="component" value="Unassembled WGS sequence"/>
</dbReference>
<dbReference type="UniPathway" id="UPA00074">
    <property type="reaction ID" value="UER00126"/>
</dbReference>
<feature type="binding site" evidence="6">
    <location>
        <begin position="12"/>
        <end position="14"/>
    </location>
    <ligand>
        <name>N(1)-(5-phospho-beta-D-ribosyl)glycinamide</name>
        <dbReference type="ChEBI" id="CHEBI:143788"/>
    </ligand>
</feature>
<reference evidence="9" key="1">
    <citation type="submission" date="2017-05" db="EMBL/GenBank/DDBJ databases">
        <title>Improved OligoMM genomes.</title>
        <authorList>
            <person name="Garzetti D."/>
        </authorList>
    </citation>
    <scope>NUCLEOTIDE SEQUENCE [LARGE SCALE GENOMIC DNA]</scope>
    <source>
        <strain evidence="9">YL45</strain>
    </source>
</reference>
<dbReference type="PANTHER" id="PTHR43369">
    <property type="entry name" value="PHOSPHORIBOSYLGLYCINAMIDE FORMYLTRANSFERASE"/>
    <property type="match status" value="1"/>
</dbReference>
<keyword evidence="3 6" id="KW-0658">Purine biosynthesis</keyword>
<feature type="active site" description="Proton donor" evidence="6">
    <location>
        <position position="113"/>
    </location>
</feature>
<dbReference type="InterPro" id="IPR001555">
    <property type="entry name" value="GART_AS"/>
</dbReference>
<dbReference type="EMBL" id="NHMP01000001">
    <property type="protein sequence ID" value="OXE50924.1"/>
    <property type="molecule type" value="Genomic_DNA"/>
</dbReference>
<dbReference type="GO" id="GO:0004644">
    <property type="term" value="F:phosphoribosylglycinamide formyltransferase activity"/>
    <property type="evidence" value="ECO:0007669"/>
    <property type="project" value="UniProtKB-UniRule"/>
</dbReference>
<evidence type="ECO:0000256" key="4">
    <source>
        <dbReference type="ARBA" id="ARBA00038440"/>
    </source>
</evidence>
<name>A0A227KSQ6_9BURK</name>
<evidence type="ECO:0000256" key="1">
    <source>
        <dbReference type="ARBA" id="ARBA00005054"/>
    </source>
</evidence>
<dbReference type="InterPro" id="IPR004607">
    <property type="entry name" value="GART"/>
</dbReference>
<feature type="domain" description="Formyl transferase N-terminal" evidence="7">
    <location>
        <begin position="2"/>
        <end position="186"/>
    </location>
</feature>
<dbReference type="EC" id="2.1.2.2" evidence="6"/>
<comment type="pathway">
    <text evidence="1 6">Purine metabolism; IMP biosynthesis via de novo pathway; N(2)-formyl-N(1)-(5-phospho-D-ribosyl)glycinamide from N(1)-(5-phospho-D-ribosyl)glycinamide (10-formyl THF route): step 1/1.</text>
</comment>
<keyword evidence="9" id="KW-1185">Reference proteome</keyword>
<evidence type="ECO:0000256" key="6">
    <source>
        <dbReference type="HAMAP-Rule" id="MF_01930"/>
    </source>
</evidence>
<dbReference type="InterPro" id="IPR036477">
    <property type="entry name" value="Formyl_transf_N_sf"/>
</dbReference>
<dbReference type="PROSITE" id="PS00373">
    <property type="entry name" value="GART"/>
    <property type="match status" value="1"/>
</dbReference>
<evidence type="ECO:0000313" key="9">
    <source>
        <dbReference type="Proteomes" id="UP000214610"/>
    </source>
</evidence>
<evidence type="ECO:0000256" key="3">
    <source>
        <dbReference type="ARBA" id="ARBA00022755"/>
    </source>
</evidence>
<comment type="caution">
    <text evidence="8">The sequence shown here is derived from an EMBL/GenBank/DDBJ whole genome shotgun (WGS) entry which is preliminary data.</text>
</comment>
<dbReference type="PANTHER" id="PTHR43369:SF2">
    <property type="entry name" value="PHOSPHORIBOSYLGLYCINAMIDE FORMYLTRANSFERASE"/>
    <property type="match status" value="1"/>
</dbReference>
<dbReference type="NCBIfam" id="TIGR00639">
    <property type="entry name" value="PurN"/>
    <property type="match status" value="1"/>
</dbReference>
<organism evidence="8 9">
    <name type="scientific">Turicimonas muris</name>
    <dbReference type="NCBI Taxonomy" id="1796652"/>
    <lineage>
        <taxon>Bacteria</taxon>
        <taxon>Pseudomonadati</taxon>
        <taxon>Pseudomonadota</taxon>
        <taxon>Betaproteobacteria</taxon>
        <taxon>Burkholderiales</taxon>
        <taxon>Sutterellaceae</taxon>
        <taxon>Turicimonas</taxon>
    </lineage>
</organism>
<dbReference type="Gene3D" id="3.40.50.170">
    <property type="entry name" value="Formyl transferase, N-terminal domain"/>
    <property type="match status" value="1"/>
</dbReference>
<dbReference type="Pfam" id="PF00551">
    <property type="entry name" value="Formyl_trans_N"/>
    <property type="match status" value="1"/>
</dbReference>
<comment type="catalytic activity">
    <reaction evidence="5 6">
        <text>N(1)-(5-phospho-beta-D-ribosyl)glycinamide + (6R)-10-formyltetrahydrofolate = N(2)-formyl-N(1)-(5-phospho-beta-D-ribosyl)glycinamide + (6S)-5,6,7,8-tetrahydrofolate + H(+)</text>
        <dbReference type="Rhea" id="RHEA:15053"/>
        <dbReference type="ChEBI" id="CHEBI:15378"/>
        <dbReference type="ChEBI" id="CHEBI:57453"/>
        <dbReference type="ChEBI" id="CHEBI:143788"/>
        <dbReference type="ChEBI" id="CHEBI:147286"/>
        <dbReference type="ChEBI" id="CHEBI:195366"/>
        <dbReference type="EC" id="2.1.2.2"/>
    </reaction>
</comment>
<keyword evidence="2 6" id="KW-0808">Transferase</keyword>
<dbReference type="GeneID" id="78363112"/>
<dbReference type="AlphaFoldDB" id="A0A227KSQ6"/>
<dbReference type="RefSeq" id="WP_066590851.1">
    <property type="nucleotide sequence ID" value="NZ_CAJTBZ010000023.1"/>
</dbReference>
<dbReference type="HAMAP" id="MF_01930">
    <property type="entry name" value="PurN"/>
    <property type="match status" value="1"/>
</dbReference>
<accession>A0A227KSQ6</accession>
<protein>
    <recommendedName>
        <fullName evidence="6">Phosphoribosylglycinamide formyltransferase</fullName>
        <ecNumber evidence="6">2.1.2.2</ecNumber>
    </recommendedName>
    <alternativeName>
        <fullName evidence="6">5'-phosphoribosylglycinamide transformylase</fullName>
    </alternativeName>
    <alternativeName>
        <fullName evidence="6">GAR transformylase</fullName>
        <shortName evidence="6">GART</shortName>
    </alternativeName>
</protein>
<dbReference type="GO" id="GO:0005829">
    <property type="term" value="C:cytosol"/>
    <property type="evidence" value="ECO:0007669"/>
    <property type="project" value="TreeGrafter"/>
</dbReference>
<feature type="site" description="Raises pKa of active site His" evidence="6">
    <location>
        <position position="149"/>
    </location>
</feature>
<comment type="caution">
    <text evidence="6">Lacks conserved residue(s) required for the propagation of feature annotation.</text>
</comment>
<dbReference type="CDD" id="cd08645">
    <property type="entry name" value="FMT_core_GART"/>
    <property type="match status" value="1"/>
</dbReference>
<evidence type="ECO:0000313" key="8">
    <source>
        <dbReference type="EMBL" id="OXE50924.1"/>
    </source>
</evidence>
<gene>
    <name evidence="6" type="primary">purN</name>
    <name evidence="8" type="ORF">ADH67_01060</name>
</gene>
<comment type="function">
    <text evidence="6">Catalyzes the transfer of a formyl group from 10-formyltetrahydrofolate to 5-phospho-ribosyl-glycinamide (GAR), producing 5-phospho-ribosyl-N-formylglycinamide (FGAR) and tetrahydrofolate.</text>
</comment>
<feature type="binding site" evidence="6">
    <location>
        <position position="111"/>
    </location>
    <ligand>
        <name>(6R)-10-formyltetrahydrofolate</name>
        <dbReference type="ChEBI" id="CHEBI:195366"/>
    </ligand>
</feature>
<evidence type="ECO:0000259" key="7">
    <source>
        <dbReference type="Pfam" id="PF00551"/>
    </source>
</evidence>
<feature type="binding site" evidence="6">
    <location>
        <position position="69"/>
    </location>
    <ligand>
        <name>(6R)-10-formyltetrahydrofolate</name>
        <dbReference type="ChEBI" id="CHEBI:195366"/>
    </ligand>
</feature>
<proteinExistence type="inferred from homology"/>
<evidence type="ECO:0000256" key="5">
    <source>
        <dbReference type="ARBA" id="ARBA00047664"/>
    </source>
</evidence>